<organism evidence="2 3">
    <name type="scientific">Cellulomonas uda</name>
    <dbReference type="NCBI Taxonomy" id="1714"/>
    <lineage>
        <taxon>Bacteria</taxon>
        <taxon>Bacillati</taxon>
        <taxon>Actinomycetota</taxon>
        <taxon>Actinomycetes</taxon>
        <taxon>Micrococcales</taxon>
        <taxon>Cellulomonadaceae</taxon>
        <taxon>Cellulomonas</taxon>
    </lineage>
</organism>
<dbReference type="PANTHER" id="PTHR42886">
    <property type="entry name" value="RE40534P-RELATED"/>
    <property type="match status" value="1"/>
</dbReference>
<protein>
    <submittedName>
        <fullName evidence="2">Alpha/beta hydrolase</fullName>
    </submittedName>
</protein>
<name>A0A4Y3KEY9_CELUD</name>
<evidence type="ECO:0000259" key="1">
    <source>
        <dbReference type="Pfam" id="PF12146"/>
    </source>
</evidence>
<dbReference type="Pfam" id="PF12146">
    <property type="entry name" value="Hydrolase_4"/>
    <property type="match status" value="1"/>
</dbReference>
<keyword evidence="3" id="KW-1185">Reference proteome</keyword>
<reference evidence="2 3" key="1">
    <citation type="submission" date="2019-06" db="EMBL/GenBank/DDBJ databases">
        <title>Whole genome shotgun sequence of Cellulomonas uda NBRC 3747.</title>
        <authorList>
            <person name="Hosoyama A."/>
            <person name="Uohara A."/>
            <person name="Ohji S."/>
            <person name="Ichikawa N."/>
        </authorList>
    </citation>
    <scope>NUCLEOTIDE SEQUENCE [LARGE SCALE GENOMIC DNA]</scope>
    <source>
        <strain evidence="2 3">NBRC 3747</strain>
    </source>
</reference>
<dbReference type="InterPro" id="IPR022742">
    <property type="entry name" value="Hydrolase_4"/>
</dbReference>
<dbReference type="PANTHER" id="PTHR42886:SF29">
    <property type="entry name" value="PUMMELIG, ISOFORM A"/>
    <property type="match status" value="1"/>
</dbReference>
<feature type="domain" description="Serine aminopeptidase S33" evidence="1">
    <location>
        <begin position="49"/>
        <end position="248"/>
    </location>
</feature>
<dbReference type="SUPFAM" id="SSF53474">
    <property type="entry name" value="alpha/beta-Hydrolases"/>
    <property type="match status" value="1"/>
</dbReference>
<dbReference type="Gene3D" id="3.40.50.1820">
    <property type="entry name" value="alpha/beta hydrolase"/>
    <property type="match status" value="1"/>
</dbReference>
<dbReference type="EMBL" id="BJLP01000066">
    <property type="protein sequence ID" value="GEA82532.1"/>
    <property type="molecule type" value="Genomic_DNA"/>
</dbReference>
<accession>A0A4Y3KEY9</accession>
<evidence type="ECO:0000313" key="3">
    <source>
        <dbReference type="Proteomes" id="UP000315842"/>
    </source>
</evidence>
<dbReference type="AlphaFoldDB" id="A0A4Y3KEY9"/>
<gene>
    <name evidence="2" type="ORF">CUD01_29760</name>
</gene>
<sequence length="322" mass="35203">MSDGAAWGDEQPDVLGGAWVARTLELPPDDESAREGVDPVATLVHRPPRHRRAVLYLHGFVDYFFHPHVADALDAAGWDLYGLDLHDYGRSIREGRRPNHTRELAGYAREIDAVVALLRADHDRVALLGHSTGGLVAALWADARPGRVDAVVLNSPWLDLRKPWFDRVVLTRTLRVLGRVTPELVVGHIQPHYGRALHAGSGGEWTYELAWKPHEGFPVRASFIRTIRAGHARVARGLDIREPVLVLTSDATGPDDRVHDGLLTTDSVLDVAQIAARAPGLGRAVRLVTIPGGAHDLALSPARAREEYLGTVVEFLDAHAPA</sequence>
<proteinExistence type="predicted"/>
<dbReference type="Proteomes" id="UP000315842">
    <property type="component" value="Unassembled WGS sequence"/>
</dbReference>
<keyword evidence="2" id="KW-0378">Hydrolase</keyword>
<evidence type="ECO:0000313" key="2">
    <source>
        <dbReference type="EMBL" id="GEA82532.1"/>
    </source>
</evidence>
<dbReference type="RefSeq" id="WP_141322305.1">
    <property type="nucleotide sequence ID" value="NZ_BJLP01000066.1"/>
</dbReference>
<comment type="caution">
    <text evidence="2">The sequence shown here is derived from an EMBL/GenBank/DDBJ whole genome shotgun (WGS) entry which is preliminary data.</text>
</comment>
<dbReference type="GO" id="GO:0016787">
    <property type="term" value="F:hydrolase activity"/>
    <property type="evidence" value="ECO:0007669"/>
    <property type="project" value="UniProtKB-KW"/>
</dbReference>
<dbReference type="InterPro" id="IPR029058">
    <property type="entry name" value="AB_hydrolase_fold"/>
</dbReference>